<dbReference type="EMBL" id="MN740964">
    <property type="protein sequence ID" value="QHU20235.1"/>
    <property type="molecule type" value="Genomic_DNA"/>
</dbReference>
<dbReference type="AlphaFoldDB" id="A0A6C0KQF0"/>
<name>A0A6C0KQF0_9ZZZZ</name>
<accession>A0A6C0KQF0</accession>
<evidence type="ECO:0000313" key="1">
    <source>
        <dbReference type="EMBL" id="QHU20235.1"/>
    </source>
</evidence>
<protein>
    <submittedName>
        <fullName evidence="1">Uncharacterized protein</fullName>
    </submittedName>
</protein>
<proteinExistence type="predicted"/>
<organism evidence="1">
    <name type="scientific">viral metagenome</name>
    <dbReference type="NCBI Taxonomy" id="1070528"/>
    <lineage>
        <taxon>unclassified sequences</taxon>
        <taxon>metagenomes</taxon>
        <taxon>organismal metagenomes</taxon>
    </lineage>
</organism>
<sequence length="370" mass="42653">MIGIIFDKDTIEDAKNFLSKIGPTKRQNLIFIVVDNNVFFKLEGSTHKKDIIDSDNFISSVKYNLCGVFDKNKNTIYLEKCDDEWVELLLETINKYFEESVHIVIPFSKGVQPEGFRSIHPCAWDETQLCGIRQNKFLTQTEKQNTFLEQQYLKTQKGKYCTISLQLDRDSIDYLKYVAKAGVTVGTRGKRSQKEVFGHFRIIKSELQKGEIIHTLKLDKDSIVYGTEDEISTTGSLYTFHSHPFNAYLLYKTKFGVPSASDYWAVYNLCKKANAIVHFVSSLEGLYVISCVPDSHLYKTGRPEDIKNLIWKKLKIKNDNQVENLQKYIDSVNKIGLFKLMLLPWEDIENKDMTVSFTKIGKTCLIHDSN</sequence>
<reference evidence="1" key="1">
    <citation type="journal article" date="2020" name="Nature">
        <title>Giant virus diversity and host interactions through global metagenomics.</title>
        <authorList>
            <person name="Schulz F."/>
            <person name="Roux S."/>
            <person name="Paez-Espino D."/>
            <person name="Jungbluth S."/>
            <person name="Walsh D.A."/>
            <person name="Denef V.J."/>
            <person name="McMahon K.D."/>
            <person name="Konstantinidis K.T."/>
            <person name="Eloe-Fadrosh E.A."/>
            <person name="Kyrpides N.C."/>
            <person name="Woyke T."/>
        </authorList>
    </citation>
    <scope>NUCLEOTIDE SEQUENCE</scope>
    <source>
        <strain evidence="1">GVMAG-S-3300013014-136</strain>
    </source>
</reference>